<dbReference type="Proteomes" id="UP000199202">
    <property type="component" value="Unassembled WGS sequence"/>
</dbReference>
<dbReference type="SUPFAM" id="SSF140959">
    <property type="entry name" value="Indolic compounds 2,3-dioxygenase-like"/>
    <property type="match status" value="1"/>
</dbReference>
<dbReference type="GO" id="GO:0019441">
    <property type="term" value="P:L-tryptophan catabolic process to kynurenine"/>
    <property type="evidence" value="ECO:0007669"/>
    <property type="project" value="InterPro"/>
</dbReference>
<dbReference type="InterPro" id="IPR037217">
    <property type="entry name" value="Trp/Indoleamine_2_3_dOase-like"/>
</dbReference>
<dbReference type="STRING" id="633440.SAMN05421869_109190"/>
<dbReference type="GO" id="GO:0020037">
    <property type="term" value="F:heme binding"/>
    <property type="evidence" value="ECO:0007669"/>
    <property type="project" value="InterPro"/>
</dbReference>
<dbReference type="PANTHER" id="PTHR10138">
    <property type="entry name" value="TRYPTOPHAN 2,3-DIOXYGENASE"/>
    <property type="match status" value="1"/>
</dbReference>
<protein>
    <submittedName>
        <fullName evidence="1">Tryptophan 2,3-dioxygenase</fullName>
    </submittedName>
</protein>
<dbReference type="InterPro" id="IPR004981">
    <property type="entry name" value="Trp_2_3_dOase"/>
</dbReference>
<keyword evidence="1" id="KW-0223">Dioxygenase</keyword>
<evidence type="ECO:0000313" key="2">
    <source>
        <dbReference type="Proteomes" id="UP000199202"/>
    </source>
</evidence>
<keyword evidence="2" id="KW-1185">Reference proteome</keyword>
<accession>A0A1G8RUM6</accession>
<evidence type="ECO:0000313" key="1">
    <source>
        <dbReference type="EMBL" id="SDJ20711.1"/>
    </source>
</evidence>
<gene>
    <name evidence="1" type="ORF">SAMN05421869_109190</name>
</gene>
<proteinExistence type="predicted"/>
<organism evidence="1 2">
    <name type="scientific">Nonomuraea jiangxiensis</name>
    <dbReference type="NCBI Taxonomy" id="633440"/>
    <lineage>
        <taxon>Bacteria</taxon>
        <taxon>Bacillati</taxon>
        <taxon>Actinomycetota</taxon>
        <taxon>Actinomycetes</taxon>
        <taxon>Streptosporangiales</taxon>
        <taxon>Streptosporangiaceae</taxon>
        <taxon>Nonomuraea</taxon>
    </lineage>
</organism>
<dbReference type="GO" id="GO:0019442">
    <property type="term" value="P:L-tryptophan catabolic process to acetyl-CoA"/>
    <property type="evidence" value="ECO:0007669"/>
    <property type="project" value="TreeGrafter"/>
</dbReference>
<dbReference type="GO" id="GO:0046872">
    <property type="term" value="F:metal ion binding"/>
    <property type="evidence" value="ECO:0007669"/>
    <property type="project" value="InterPro"/>
</dbReference>
<sequence length="282" mass="32312">MVARSWRDLRPESAVSGEISGTTRYIDYFQVRQLHTLQRPRTETAYEMAFLISSQVMELYFGLLCHELGRARREVLADDVPAALRTLRRSVAHLRALEATWESYADMTPSDWNPIKAQLGKGEASSLHSYMFRHLVFLLGQKSAEMLEPHRSTPLIHQGLQDALSAPSLYDEVLALLQRRGLPLPDSAVHRDFAEPYVAQPEVEAAWVQVYHDESFTDLRELGEALTQVADRFTRWKQVHLTVTIRTFGAKPGYYRTPAVDWLHNSLDQTVFPELWSARTTM</sequence>
<dbReference type="Gene3D" id="1.20.58.480">
    <property type="match status" value="1"/>
</dbReference>
<dbReference type="PANTHER" id="PTHR10138:SF0">
    <property type="entry name" value="TRYPTOPHAN 2,3-DIOXYGENASE"/>
    <property type="match status" value="1"/>
</dbReference>
<dbReference type="RefSeq" id="WP_090933783.1">
    <property type="nucleotide sequence ID" value="NZ_FNDJ01000009.1"/>
</dbReference>
<dbReference type="Pfam" id="PF03301">
    <property type="entry name" value="Trp_dioxygenase"/>
    <property type="match status" value="1"/>
</dbReference>
<name>A0A1G8RUM6_9ACTN</name>
<dbReference type="EMBL" id="FNDJ01000009">
    <property type="protein sequence ID" value="SDJ20711.1"/>
    <property type="molecule type" value="Genomic_DNA"/>
</dbReference>
<dbReference type="OrthoDB" id="9776847at2"/>
<dbReference type="AlphaFoldDB" id="A0A1G8RUM6"/>
<reference evidence="1 2" key="1">
    <citation type="submission" date="2016-10" db="EMBL/GenBank/DDBJ databases">
        <authorList>
            <person name="de Groot N.N."/>
        </authorList>
    </citation>
    <scope>NUCLEOTIDE SEQUENCE [LARGE SCALE GENOMIC DNA]</scope>
    <source>
        <strain evidence="1 2">CGMCC 4.6533</strain>
    </source>
</reference>
<dbReference type="GO" id="GO:0004833">
    <property type="term" value="F:L-tryptophan 2,3-dioxygenase activity"/>
    <property type="evidence" value="ECO:0007669"/>
    <property type="project" value="InterPro"/>
</dbReference>
<keyword evidence="1" id="KW-0560">Oxidoreductase</keyword>